<protein>
    <submittedName>
        <fullName evidence="3">General secretion pathway protein GspM</fullName>
    </submittedName>
</protein>
<dbReference type="Pfam" id="PF10741">
    <property type="entry name" value="T2SSM_b"/>
    <property type="match status" value="1"/>
</dbReference>
<dbReference type="RefSeq" id="WP_192068519.1">
    <property type="nucleotide sequence ID" value="NZ_JACYWY010000001.1"/>
</dbReference>
<keyword evidence="1" id="KW-0175">Coiled coil</keyword>
<organism evidence="3 4">
    <name type="scientific">Pseudomonas coleopterorum</name>
    <dbReference type="NCBI Taxonomy" id="1605838"/>
    <lineage>
        <taxon>Bacteria</taxon>
        <taxon>Pseudomonadati</taxon>
        <taxon>Pseudomonadota</taxon>
        <taxon>Gammaproteobacteria</taxon>
        <taxon>Pseudomonadales</taxon>
        <taxon>Pseudomonadaceae</taxon>
        <taxon>Pseudomonas</taxon>
    </lineage>
</organism>
<dbReference type="Proteomes" id="UP000620025">
    <property type="component" value="Unassembled WGS sequence"/>
</dbReference>
<dbReference type="InterPro" id="IPR034756">
    <property type="entry name" value="T2SSM_b"/>
</dbReference>
<reference evidence="3 4" key="1">
    <citation type="journal article" date="2020" name="FEMS Microbiol. Ecol.">
        <title>Temporal dynamics of bacterial communities during seed development and maturation.</title>
        <authorList>
            <person name="Chesneau G."/>
            <person name="Torres-Cortes G."/>
            <person name="Briand M."/>
            <person name="Darrasse A."/>
            <person name="Preveaux A."/>
            <person name="Marais C."/>
            <person name="Jacques M.A."/>
            <person name="Shade A."/>
            <person name="Barret M."/>
        </authorList>
    </citation>
    <scope>NUCLEOTIDE SEQUENCE [LARGE SCALE GENOMIC DNA]</scope>
    <source>
        <strain evidence="3 4">CFBP13599</strain>
    </source>
</reference>
<keyword evidence="2" id="KW-0472">Membrane</keyword>
<evidence type="ECO:0000313" key="3">
    <source>
        <dbReference type="EMBL" id="MBD8770886.1"/>
    </source>
</evidence>
<evidence type="ECO:0000313" key="4">
    <source>
        <dbReference type="Proteomes" id="UP000620025"/>
    </source>
</evidence>
<name>A0ABR9C0Q9_9PSED</name>
<evidence type="ECO:0000256" key="2">
    <source>
        <dbReference type="SAM" id="Phobius"/>
    </source>
</evidence>
<gene>
    <name evidence="3" type="ORF">IFT38_15170</name>
</gene>
<proteinExistence type="predicted"/>
<keyword evidence="4" id="KW-1185">Reference proteome</keyword>
<comment type="caution">
    <text evidence="3">The sequence shown here is derived from an EMBL/GenBank/DDBJ whole genome shotgun (WGS) entry which is preliminary data.</text>
</comment>
<dbReference type="NCBIfam" id="NF040576">
    <property type="entry name" value="T2SS_GspM_XpsM"/>
    <property type="match status" value="1"/>
</dbReference>
<dbReference type="EMBL" id="JACYWZ010000006">
    <property type="protein sequence ID" value="MBD8770886.1"/>
    <property type="molecule type" value="Genomic_DNA"/>
</dbReference>
<feature type="coiled-coil region" evidence="1">
    <location>
        <begin position="41"/>
        <end position="68"/>
    </location>
</feature>
<accession>A0ABR9C0Q9</accession>
<evidence type="ECO:0000256" key="1">
    <source>
        <dbReference type="SAM" id="Coils"/>
    </source>
</evidence>
<keyword evidence="2" id="KW-1133">Transmembrane helix</keyword>
<sequence>MRRSLTRTERRACALLILGALAVSAYWLLIASWFTGPLASINEQISQLREVQHDNAQLLARRGSLERRLDAVRMDSSGADSLLPTGDPSAVAADLMQHLADQVSDVANLGAGCSVQQRMPMLSDASAEPYVPVKVSLTLECATQPLVSLLHALETQRPMLFVEHLSVQRRPEVASHGPAGRLTVHVLVRGYLPPAPGVKSTGA</sequence>
<keyword evidence="2" id="KW-0812">Transmembrane</keyword>
<feature type="transmembrane region" description="Helical" evidence="2">
    <location>
        <begin position="12"/>
        <end position="34"/>
    </location>
</feature>